<feature type="compositionally biased region" description="Polar residues" evidence="1">
    <location>
        <begin position="1"/>
        <end position="13"/>
    </location>
</feature>
<name>A0AAV7AUB5_ENGPU</name>
<gene>
    <name evidence="2" type="ORF">GDO81_012730</name>
</gene>
<dbReference type="EMBL" id="WNYA01000006">
    <property type="protein sequence ID" value="KAG8565134.1"/>
    <property type="molecule type" value="Genomic_DNA"/>
</dbReference>
<evidence type="ECO:0000313" key="2">
    <source>
        <dbReference type="EMBL" id="KAG8565134.1"/>
    </source>
</evidence>
<comment type="caution">
    <text evidence="2">The sequence shown here is derived from an EMBL/GenBank/DDBJ whole genome shotgun (WGS) entry which is preliminary data.</text>
</comment>
<accession>A0AAV7AUB5</accession>
<keyword evidence="3" id="KW-1185">Reference proteome</keyword>
<organism evidence="2 3">
    <name type="scientific">Engystomops pustulosus</name>
    <name type="common">Tungara frog</name>
    <name type="synonym">Physalaemus pustulosus</name>
    <dbReference type="NCBI Taxonomy" id="76066"/>
    <lineage>
        <taxon>Eukaryota</taxon>
        <taxon>Metazoa</taxon>
        <taxon>Chordata</taxon>
        <taxon>Craniata</taxon>
        <taxon>Vertebrata</taxon>
        <taxon>Euteleostomi</taxon>
        <taxon>Amphibia</taxon>
        <taxon>Batrachia</taxon>
        <taxon>Anura</taxon>
        <taxon>Neobatrachia</taxon>
        <taxon>Hyloidea</taxon>
        <taxon>Leptodactylidae</taxon>
        <taxon>Leiuperinae</taxon>
        <taxon>Engystomops</taxon>
    </lineage>
</organism>
<proteinExistence type="predicted"/>
<feature type="region of interest" description="Disordered" evidence="1">
    <location>
        <begin position="1"/>
        <end position="30"/>
    </location>
</feature>
<dbReference type="AlphaFoldDB" id="A0AAV7AUB5"/>
<reference evidence="2" key="1">
    <citation type="thesis" date="2020" institute="ProQuest LLC" country="789 East Eisenhower Parkway, Ann Arbor, MI, USA">
        <title>Comparative Genomics and Chromosome Evolution.</title>
        <authorList>
            <person name="Mudd A.B."/>
        </authorList>
    </citation>
    <scope>NUCLEOTIDE SEQUENCE</scope>
    <source>
        <strain evidence="2">237g6f4</strain>
        <tissue evidence="2">Blood</tissue>
    </source>
</reference>
<dbReference type="Proteomes" id="UP000824782">
    <property type="component" value="Unassembled WGS sequence"/>
</dbReference>
<evidence type="ECO:0000256" key="1">
    <source>
        <dbReference type="SAM" id="MobiDB-lite"/>
    </source>
</evidence>
<protein>
    <submittedName>
        <fullName evidence="2">Uncharacterized protein</fullName>
    </submittedName>
</protein>
<sequence length="282" mass="32872">MDLQNIQGISSTTDAERMERKKKNREAKEQTRKNIVRSGVVFISVFQDLLLVTETSEQVIFHYLERVLHSIFFFGHINCPPIAPEEFFPDNFETFKIIARKAFIQYNTHLPRYTPYAILLEYMTKKRKPEDPDLFIKELAAINRELRKVYDEEGNESTLNEFTMMASVVCFSCIKDPSDGRVLKWAYGSSLSCKGTIQRKIMIDVSALHVWDKAISYAVCCEGNGPPITFPEQVHCRAYRYITESGEYKEIPPVHYVTHLQFKFHPEYQDSTKREMAVRKLC</sequence>
<evidence type="ECO:0000313" key="3">
    <source>
        <dbReference type="Proteomes" id="UP000824782"/>
    </source>
</evidence>